<proteinExistence type="predicted"/>
<sequence length="332" mass="37144">MSSQPYPIVTKTQPTFYFVGVTTTRSAIMRVFPRWMEALGRPEVVIEGIDHPIHDAPEAYRRTVAQIKYDPLSLGGLVTTHKIDLLEAARDMFDVLHRSAQLTGEVSSISKRDGLLEGCAKDPLTSGMSMDAFLGPGYFGRTGGHVLCFGAGGSGKAMALHLIGKADPADRPRRFIVVNRSPERLLAMKKMVEQMDTDITFEYIHNADPRVNDQIMERLPEGSLVINATGMGKDTPGSPITDAGRFPMHGIAWEINYRGELDFWHQAMAQKESRGLRVEDGWLYFLHGWTQVIAEVLHISITEHFNRLAEIAEELRPPLVYVPRAERSTRTE</sequence>
<dbReference type="InterPro" id="IPR036291">
    <property type="entry name" value="NAD(P)-bd_dom_sf"/>
</dbReference>
<dbReference type="STRING" id="229919.GCA_001050195_03017"/>
<reference evidence="1 2" key="1">
    <citation type="journal article" date="2018" name="Nat. Biotechnol.">
        <title>A standardized bacterial taxonomy based on genome phylogeny substantially revises the tree of life.</title>
        <authorList>
            <person name="Parks D.H."/>
            <person name="Chuvochina M."/>
            <person name="Waite D.W."/>
            <person name="Rinke C."/>
            <person name="Skarshewski A."/>
            <person name="Chaumeil P.A."/>
            <person name="Hugenholtz P."/>
        </authorList>
    </citation>
    <scope>NUCLEOTIDE SEQUENCE [LARGE SCALE GENOMIC DNA]</scope>
    <source>
        <strain evidence="1">UBA8781</strain>
    </source>
</reference>
<dbReference type="EMBL" id="DPBP01000005">
    <property type="protein sequence ID" value="HCE16543.1"/>
    <property type="molecule type" value="Genomic_DNA"/>
</dbReference>
<protein>
    <submittedName>
        <fullName evidence="1">Shikimate dehydrogenase</fullName>
    </submittedName>
</protein>
<name>A0A3D1JDG5_9CHLR</name>
<gene>
    <name evidence="1" type="ORF">DEQ80_01660</name>
</gene>
<dbReference type="RefSeq" id="WP_062195590.1">
    <property type="nucleotide sequence ID" value="NZ_DF967965.1"/>
</dbReference>
<dbReference type="Proteomes" id="UP000264141">
    <property type="component" value="Unassembled WGS sequence"/>
</dbReference>
<evidence type="ECO:0000313" key="1">
    <source>
        <dbReference type="EMBL" id="HCE16543.1"/>
    </source>
</evidence>
<dbReference type="SUPFAM" id="SSF51735">
    <property type="entry name" value="NAD(P)-binding Rossmann-fold domains"/>
    <property type="match status" value="1"/>
</dbReference>
<evidence type="ECO:0000313" key="2">
    <source>
        <dbReference type="Proteomes" id="UP000264141"/>
    </source>
</evidence>
<dbReference type="AlphaFoldDB" id="A0A3D1JDG5"/>
<comment type="caution">
    <text evidence="1">The sequence shown here is derived from an EMBL/GenBank/DDBJ whole genome shotgun (WGS) entry which is preliminary data.</text>
</comment>
<dbReference type="OrthoDB" id="8990234at2"/>
<dbReference type="Gene3D" id="3.40.50.720">
    <property type="entry name" value="NAD(P)-binding Rossmann-like Domain"/>
    <property type="match status" value="1"/>
</dbReference>
<organism evidence="1 2">
    <name type="scientific">Anaerolinea thermolimosa</name>
    <dbReference type="NCBI Taxonomy" id="229919"/>
    <lineage>
        <taxon>Bacteria</taxon>
        <taxon>Bacillati</taxon>
        <taxon>Chloroflexota</taxon>
        <taxon>Anaerolineae</taxon>
        <taxon>Anaerolineales</taxon>
        <taxon>Anaerolineaceae</taxon>
        <taxon>Anaerolinea</taxon>
    </lineage>
</organism>
<accession>A0A3D1JDG5</accession>